<name>A0ABU7L9W2_9NOCA</name>
<dbReference type="RefSeq" id="WP_330133587.1">
    <property type="nucleotide sequence ID" value="NZ_JAUTXY010000005.1"/>
</dbReference>
<dbReference type="InterPro" id="IPR044855">
    <property type="entry name" value="CoA-Trfase_III_dom3_sf"/>
</dbReference>
<dbReference type="GO" id="GO:0016740">
    <property type="term" value="F:transferase activity"/>
    <property type="evidence" value="ECO:0007669"/>
    <property type="project" value="UniProtKB-KW"/>
</dbReference>
<dbReference type="Pfam" id="PF02515">
    <property type="entry name" value="CoA_transf_3"/>
    <property type="match status" value="1"/>
</dbReference>
<accession>A0ABU7L9W2</accession>
<keyword evidence="3" id="KW-1185">Reference proteome</keyword>
<keyword evidence="1 2" id="KW-0808">Transferase</keyword>
<evidence type="ECO:0000256" key="1">
    <source>
        <dbReference type="ARBA" id="ARBA00022679"/>
    </source>
</evidence>
<dbReference type="Gene3D" id="3.40.50.10540">
    <property type="entry name" value="Crotonobetainyl-coa:carnitine coa-transferase, domain 1"/>
    <property type="match status" value="1"/>
</dbReference>
<reference evidence="2 3" key="1">
    <citation type="submission" date="2023-07" db="EMBL/GenBank/DDBJ databases">
        <authorList>
            <person name="Girao M."/>
            <person name="Carvalho M.F."/>
        </authorList>
    </citation>
    <scope>NUCLEOTIDE SEQUENCE [LARGE SCALE GENOMIC DNA]</scope>
    <source>
        <strain evidence="2 3">YIM65754</strain>
    </source>
</reference>
<comment type="caution">
    <text evidence="2">The sequence shown here is derived from an EMBL/GenBank/DDBJ whole genome shotgun (WGS) entry which is preliminary data.</text>
</comment>
<dbReference type="Proteomes" id="UP001336020">
    <property type="component" value="Unassembled WGS sequence"/>
</dbReference>
<dbReference type="InterPro" id="IPR050483">
    <property type="entry name" value="CoA-transferase_III_domain"/>
</dbReference>
<dbReference type="PANTHER" id="PTHR48207">
    <property type="entry name" value="SUCCINATE--HYDROXYMETHYLGLUTARATE COA-TRANSFERASE"/>
    <property type="match status" value="1"/>
</dbReference>
<dbReference type="PANTHER" id="PTHR48207:SF3">
    <property type="entry name" value="SUCCINATE--HYDROXYMETHYLGLUTARATE COA-TRANSFERASE"/>
    <property type="match status" value="1"/>
</dbReference>
<gene>
    <name evidence="2" type="ORF">Q7514_12475</name>
</gene>
<protein>
    <submittedName>
        <fullName evidence="2">CoA transferase</fullName>
        <ecNumber evidence="2">2.8.3.-</ecNumber>
    </submittedName>
</protein>
<sequence length="395" mass="42118">MKPLLHGVRVLDLSRALAGPLCTSLLADFGADIIKVESIGGGDSSRQWPPFDGSDSLYFASVNRSKRSVALDMRTDEGRKLLHRMASDVDVIVENFRPGVLAAMGLDQDTLRRDNPGVIVMSVSGFGPTGPDRFAPGLDQVAQGMSGLMSVTGGGDNTPMRVGVPIIDTVSGIYAALGITAALVARSRDGEGHHVQTSLIESALSIMTFQAQDYLSTGRVSEPNGNTHPTITPYGCFDTADYPIIIATGSDKHWEALCAVLGDPELAERPDYATGVSRLEHRDRLTKELLELLSHRSAAEWVTAMRSAGIPCGPVHSIDQAFADPQVQALDMVQTVTTPDGNDLPLLRGPFWVDSETLPIRNAPPMVLGQDTDAVLAEFGVGEAELDGLHRAGVI</sequence>
<dbReference type="EC" id="2.8.3.-" evidence="2"/>
<dbReference type="SUPFAM" id="SSF89796">
    <property type="entry name" value="CoA-transferase family III (CaiB/BaiF)"/>
    <property type="match status" value="1"/>
</dbReference>
<evidence type="ECO:0000313" key="3">
    <source>
        <dbReference type="Proteomes" id="UP001336020"/>
    </source>
</evidence>
<dbReference type="InterPro" id="IPR003673">
    <property type="entry name" value="CoA-Trfase_fam_III"/>
</dbReference>
<evidence type="ECO:0000313" key="2">
    <source>
        <dbReference type="EMBL" id="MEE2058336.1"/>
    </source>
</evidence>
<organism evidence="2 3">
    <name type="scientific">Rhodococcus artemisiae</name>
    <dbReference type="NCBI Taxonomy" id="714159"/>
    <lineage>
        <taxon>Bacteria</taxon>
        <taxon>Bacillati</taxon>
        <taxon>Actinomycetota</taxon>
        <taxon>Actinomycetes</taxon>
        <taxon>Mycobacteriales</taxon>
        <taxon>Nocardiaceae</taxon>
        <taxon>Rhodococcus</taxon>
    </lineage>
</organism>
<dbReference type="Gene3D" id="3.30.1540.10">
    <property type="entry name" value="formyl-coa transferase, domain 3"/>
    <property type="match status" value="1"/>
</dbReference>
<proteinExistence type="predicted"/>
<dbReference type="EMBL" id="JAUTXY010000005">
    <property type="protein sequence ID" value="MEE2058336.1"/>
    <property type="molecule type" value="Genomic_DNA"/>
</dbReference>
<dbReference type="InterPro" id="IPR023606">
    <property type="entry name" value="CoA-Trfase_III_dom_1_sf"/>
</dbReference>